<comment type="caution">
    <text evidence="2">The sequence shown here is derived from an EMBL/GenBank/DDBJ whole genome shotgun (WGS) entry which is preliminary data.</text>
</comment>
<feature type="transmembrane region" description="Helical" evidence="1">
    <location>
        <begin position="165"/>
        <end position="181"/>
    </location>
</feature>
<feature type="transmembrane region" description="Helical" evidence="1">
    <location>
        <begin position="71"/>
        <end position="93"/>
    </location>
</feature>
<reference evidence="2 3" key="1">
    <citation type="submission" date="2018-04" db="EMBL/GenBank/DDBJ databases">
        <title>Genomic Encyclopedia of Archaeal and Bacterial Type Strains, Phase II (KMG-II): from individual species to whole genera.</title>
        <authorList>
            <person name="Goeker M."/>
        </authorList>
    </citation>
    <scope>NUCLEOTIDE SEQUENCE [LARGE SCALE GENOMIC DNA]</scope>
    <source>
        <strain evidence="2 3">DSM 25731</strain>
    </source>
</reference>
<evidence type="ECO:0000313" key="2">
    <source>
        <dbReference type="EMBL" id="PTX61126.1"/>
    </source>
</evidence>
<feature type="transmembrane region" description="Helical" evidence="1">
    <location>
        <begin position="23"/>
        <end position="45"/>
    </location>
</feature>
<proteinExistence type="predicted"/>
<gene>
    <name evidence="2" type="ORF">C8N46_105283</name>
</gene>
<sequence length="212" mass="23362">MTSSDYLKDIKEIKHLMNKSSRFISLSGLSGIMAGMYALVGAWFARRELSIAYETRNASYTGDTSVLTETITFKLMTIAAIVLILAVVTGIMLTQRKARKNGERIFDKTAINLLINFLIPLATGGIFTLILLQQGIVGLVAPTTLVFYGLACVNASKYTFGHVKYLGYANIILGLIATQYIGYGLYFWAIGFGVFHIIYGGLMYVLLERRAA</sequence>
<keyword evidence="3" id="KW-1185">Reference proteome</keyword>
<protein>
    <submittedName>
        <fullName evidence="2">Uncharacterized protein</fullName>
    </submittedName>
</protein>
<dbReference type="RefSeq" id="WP_170110084.1">
    <property type="nucleotide sequence ID" value="NZ_QBKT01000005.1"/>
</dbReference>
<feature type="transmembrane region" description="Helical" evidence="1">
    <location>
        <begin position="187"/>
        <end position="207"/>
    </location>
</feature>
<dbReference type="AlphaFoldDB" id="A0A2T6BYL8"/>
<keyword evidence="1" id="KW-0812">Transmembrane</keyword>
<accession>A0A2T6BYL8</accession>
<keyword evidence="1" id="KW-1133">Transmembrane helix</keyword>
<dbReference type="Proteomes" id="UP000244090">
    <property type="component" value="Unassembled WGS sequence"/>
</dbReference>
<feature type="transmembrane region" description="Helical" evidence="1">
    <location>
        <begin position="136"/>
        <end position="153"/>
    </location>
</feature>
<keyword evidence="1" id="KW-0472">Membrane</keyword>
<dbReference type="EMBL" id="QBKT01000005">
    <property type="protein sequence ID" value="PTX61126.1"/>
    <property type="molecule type" value="Genomic_DNA"/>
</dbReference>
<organism evidence="2 3">
    <name type="scientific">Kordia periserrulae</name>
    <dbReference type="NCBI Taxonomy" id="701523"/>
    <lineage>
        <taxon>Bacteria</taxon>
        <taxon>Pseudomonadati</taxon>
        <taxon>Bacteroidota</taxon>
        <taxon>Flavobacteriia</taxon>
        <taxon>Flavobacteriales</taxon>
        <taxon>Flavobacteriaceae</taxon>
        <taxon>Kordia</taxon>
    </lineage>
</organism>
<evidence type="ECO:0000313" key="3">
    <source>
        <dbReference type="Proteomes" id="UP000244090"/>
    </source>
</evidence>
<feature type="transmembrane region" description="Helical" evidence="1">
    <location>
        <begin position="113"/>
        <end position="130"/>
    </location>
</feature>
<evidence type="ECO:0000256" key="1">
    <source>
        <dbReference type="SAM" id="Phobius"/>
    </source>
</evidence>
<name>A0A2T6BYL8_9FLAO</name>